<comment type="caution">
    <text evidence="2">The sequence shown here is derived from an EMBL/GenBank/DDBJ whole genome shotgun (WGS) entry which is preliminary data.</text>
</comment>
<protein>
    <submittedName>
        <fullName evidence="2">HK97 family phage portal protein</fullName>
    </submittedName>
</protein>
<dbReference type="InterPro" id="IPR006427">
    <property type="entry name" value="Portal_HK97"/>
</dbReference>
<feature type="compositionally biased region" description="Low complexity" evidence="1">
    <location>
        <begin position="394"/>
        <end position="412"/>
    </location>
</feature>
<reference evidence="2 3" key="1">
    <citation type="submission" date="2019-07" db="EMBL/GenBank/DDBJ databases">
        <title>Deep subsurface shale carbon reservoir microbial communities from Ohio and West Virginia, USA.</title>
        <authorList>
            <person name="Wrighton K."/>
        </authorList>
    </citation>
    <scope>NUCLEOTIDE SEQUENCE [LARGE SCALE GENOMIC DNA]</scope>
    <source>
        <strain evidence="2 3">NP_8Ht</strain>
    </source>
</reference>
<dbReference type="Gene3D" id="3.40.140.120">
    <property type="match status" value="1"/>
</dbReference>
<sequence>MSLIQRLFKRSSPEPTTPAYDTYYDRLTGFGGVAGVDVNTTTAEGISAVYACVAAISETVGSLPLDVYRNTDNGREKAKTHPLYRLLHDAPNNYQTALEFREQMQRHVLLRGNAYAEIVWNPNGSVKALLPMHPDSVTVLRSSLGNLVYEHVDGKGNQRRLLADEVLHLRYHSDDGILGRSPIQVARDTIGLALAERTHGAKMFEQGTKLSGVIETPPGTTKEQAGQIRESWSAGQSGVGNHGKTAVLPQGATFKTVSMTLEDAEWIEARRLSIVETARLFRVPPVMIGDMEASNYSNVVELAKFFVTNTLRRHLVMWEQAVNRACINNPAFFVEHNVEGLLRGDSLARANFYQRGIEDGWMLKSEVRRIENLPAIEGIDDAQTEDATPATGRPDAQPDAANQDAQAKGAAA</sequence>
<gene>
    <name evidence="2" type="ORF">A9A72_121385</name>
</gene>
<dbReference type="EMBL" id="VNHQ01000011">
    <property type="protein sequence ID" value="TYP66386.1"/>
    <property type="molecule type" value="Genomic_DNA"/>
</dbReference>
<evidence type="ECO:0000313" key="2">
    <source>
        <dbReference type="EMBL" id="TYP66386.1"/>
    </source>
</evidence>
<proteinExistence type="predicted"/>
<dbReference type="Pfam" id="PF04860">
    <property type="entry name" value="Phage_portal"/>
    <property type="match status" value="1"/>
</dbReference>
<accession>A0A5S5BJC4</accession>
<dbReference type="OrthoDB" id="9765386at2"/>
<dbReference type="NCBIfam" id="TIGR01537">
    <property type="entry name" value="portal_HK97"/>
    <property type="match status" value="1"/>
</dbReference>
<evidence type="ECO:0000313" key="3">
    <source>
        <dbReference type="Proteomes" id="UP000324282"/>
    </source>
</evidence>
<dbReference type="Gene3D" id="3.30.1120.70">
    <property type="match status" value="1"/>
</dbReference>
<organism evidence="2 3">
    <name type="scientific">Stutzerimonas stutzeri</name>
    <name type="common">Pseudomonas stutzeri</name>
    <dbReference type="NCBI Taxonomy" id="316"/>
    <lineage>
        <taxon>Bacteria</taxon>
        <taxon>Pseudomonadati</taxon>
        <taxon>Pseudomonadota</taxon>
        <taxon>Gammaproteobacteria</taxon>
        <taxon>Pseudomonadales</taxon>
        <taxon>Pseudomonadaceae</taxon>
        <taxon>Stutzerimonas</taxon>
    </lineage>
</organism>
<name>A0A5S5BJC4_STUST</name>
<dbReference type="AlphaFoldDB" id="A0A5S5BJC4"/>
<evidence type="ECO:0000256" key="1">
    <source>
        <dbReference type="SAM" id="MobiDB-lite"/>
    </source>
</evidence>
<feature type="region of interest" description="Disordered" evidence="1">
    <location>
        <begin position="375"/>
        <end position="412"/>
    </location>
</feature>
<dbReference type="RefSeq" id="WP_148924278.1">
    <property type="nucleotide sequence ID" value="NZ_VNHQ01000011.1"/>
</dbReference>
<dbReference type="Proteomes" id="UP000324282">
    <property type="component" value="Unassembled WGS sequence"/>
</dbReference>
<dbReference type="InterPro" id="IPR006944">
    <property type="entry name" value="Phage/GTA_portal"/>
</dbReference>
<dbReference type="Gene3D" id="1.20.1270.210">
    <property type="match status" value="1"/>
</dbReference>